<dbReference type="PANTHER" id="PTHR30349">
    <property type="entry name" value="PHAGE INTEGRASE-RELATED"/>
    <property type="match status" value="1"/>
</dbReference>
<dbReference type="InterPro" id="IPR011010">
    <property type="entry name" value="DNA_brk_join_enz"/>
</dbReference>
<keyword evidence="1" id="KW-0229">DNA integration</keyword>
<evidence type="ECO:0000256" key="3">
    <source>
        <dbReference type="ARBA" id="ARBA00023172"/>
    </source>
</evidence>
<dbReference type="InterPro" id="IPR002104">
    <property type="entry name" value="Integrase_catalytic"/>
</dbReference>
<dbReference type="InterPro" id="IPR010998">
    <property type="entry name" value="Integrase_recombinase_N"/>
</dbReference>
<sequence length="333" mass="37380">MATFRKRGDAWRAEVSKRGVRRSGTFDTKAEAVAWATKVEAEILDGKILAVNTSRTLADALTRYRDEVSPGKGGARWEIIRLDKFIEELDFVGILVDRIQPEKVAQWRDARMTEVSAGTVNREMNLLSAVFERARREWRWCSANPVRDVRRPATPAPRDQRIDAVMVSTLLEVMSYAKWSPPENKIQRVALALLFAIETGMRAGEIVGLTSDRVFLDKRYLRLGKTKNGDARNVPLSSDAATILGLLLPTDGPVFGLSTASLDALFRKYRDKAKAACPALENVRFHDTRHEAVSRLAGKLDVLDLARMIGHRDIRSLMTYYNAHASDIATRLD</sequence>
<dbReference type="Pfam" id="PF24624">
    <property type="entry name" value="Int_N"/>
    <property type="match status" value="1"/>
</dbReference>
<keyword evidence="3" id="KW-0233">DNA recombination</keyword>
<evidence type="ECO:0000313" key="5">
    <source>
        <dbReference type="EMBL" id="RXZ42651.1"/>
    </source>
</evidence>
<reference evidence="5 6" key="1">
    <citation type="submission" date="2018-10" db="EMBL/GenBank/DDBJ databases">
        <title>Draft genome of Fastidiocella sp. strain 375T, a bacterium isolated from a karstic cave dripping water.</title>
        <authorList>
            <person name="Coelho C."/>
            <person name="Verissimo A."/>
            <person name="Tiago I."/>
        </authorList>
    </citation>
    <scope>NUCLEOTIDE SEQUENCE [LARGE SCALE GENOMIC DNA]</scope>
    <source>
        <strain evidence="5 6">CAVE-375</strain>
    </source>
</reference>
<dbReference type="SUPFAM" id="SSF56349">
    <property type="entry name" value="DNA breaking-rejoining enzymes"/>
    <property type="match status" value="1"/>
</dbReference>
<evidence type="ECO:0000256" key="1">
    <source>
        <dbReference type="ARBA" id="ARBA00022908"/>
    </source>
</evidence>
<protein>
    <submittedName>
        <fullName evidence="5">Site-specific integrase</fullName>
    </submittedName>
</protein>
<dbReference type="RefSeq" id="WP_129213440.1">
    <property type="nucleotide sequence ID" value="NZ_REGR01000014.1"/>
</dbReference>
<dbReference type="Gene3D" id="1.10.150.130">
    <property type="match status" value="1"/>
</dbReference>
<dbReference type="CDD" id="cd00796">
    <property type="entry name" value="INT_Rci_Hp1_C"/>
    <property type="match status" value="1"/>
</dbReference>
<gene>
    <name evidence="5" type="ORF">EBB06_12205</name>
</gene>
<evidence type="ECO:0000256" key="2">
    <source>
        <dbReference type="ARBA" id="ARBA00023125"/>
    </source>
</evidence>
<dbReference type="PROSITE" id="PS51898">
    <property type="entry name" value="TYR_RECOMBINASE"/>
    <property type="match status" value="1"/>
</dbReference>
<dbReference type="InterPro" id="IPR050090">
    <property type="entry name" value="Tyrosine_recombinase_XerCD"/>
</dbReference>
<dbReference type="Pfam" id="PF00589">
    <property type="entry name" value="Phage_integrase"/>
    <property type="match status" value="1"/>
</dbReference>
<dbReference type="Proteomes" id="UP000290682">
    <property type="component" value="Unassembled WGS sequence"/>
</dbReference>
<organism evidence="5 6">
    <name type="scientific">Crenobacter cavernae</name>
    <dbReference type="NCBI Taxonomy" id="2290923"/>
    <lineage>
        <taxon>Bacteria</taxon>
        <taxon>Pseudomonadati</taxon>
        <taxon>Pseudomonadota</taxon>
        <taxon>Betaproteobacteria</taxon>
        <taxon>Neisseriales</taxon>
        <taxon>Neisseriaceae</taxon>
        <taxon>Crenobacter</taxon>
    </lineage>
</organism>
<keyword evidence="2" id="KW-0238">DNA-binding</keyword>
<accession>A0ABY0FAP1</accession>
<proteinExistence type="predicted"/>
<name>A0ABY0FAP1_9NEIS</name>
<keyword evidence="6" id="KW-1185">Reference proteome</keyword>
<dbReference type="InterPro" id="IPR057084">
    <property type="entry name" value="Int_N"/>
</dbReference>
<comment type="caution">
    <text evidence="5">The sequence shown here is derived from an EMBL/GenBank/DDBJ whole genome shotgun (WGS) entry which is preliminary data.</text>
</comment>
<evidence type="ECO:0000259" key="4">
    <source>
        <dbReference type="PROSITE" id="PS51898"/>
    </source>
</evidence>
<dbReference type="Gene3D" id="1.10.443.10">
    <property type="entry name" value="Intergrase catalytic core"/>
    <property type="match status" value="1"/>
</dbReference>
<feature type="domain" description="Tyr recombinase" evidence="4">
    <location>
        <begin position="160"/>
        <end position="333"/>
    </location>
</feature>
<dbReference type="EMBL" id="REGR01000014">
    <property type="protein sequence ID" value="RXZ42651.1"/>
    <property type="molecule type" value="Genomic_DNA"/>
</dbReference>
<dbReference type="PANTHER" id="PTHR30349:SF94">
    <property type="entry name" value="INTEGRASE_RECOMBINASE HI_1414-RELATED"/>
    <property type="match status" value="1"/>
</dbReference>
<dbReference type="InterPro" id="IPR013762">
    <property type="entry name" value="Integrase-like_cat_sf"/>
</dbReference>
<evidence type="ECO:0000313" key="6">
    <source>
        <dbReference type="Proteomes" id="UP000290682"/>
    </source>
</evidence>